<dbReference type="InterPro" id="IPR007016">
    <property type="entry name" value="O-antigen_ligase-rel_domated"/>
</dbReference>
<proteinExistence type="predicted"/>
<dbReference type="AlphaFoldDB" id="A0A3E5BEP0"/>
<comment type="subcellular location">
    <subcellularLocation>
        <location evidence="1">Membrane</location>
        <topology evidence="1">Multi-pass membrane protein</topology>
    </subcellularLocation>
</comment>
<feature type="transmembrane region" description="Helical" evidence="5">
    <location>
        <begin position="343"/>
        <end position="360"/>
    </location>
</feature>
<dbReference type="PANTHER" id="PTHR37422">
    <property type="entry name" value="TEICHURONIC ACID BIOSYNTHESIS PROTEIN TUAE"/>
    <property type="match status" value="1"/>
</dbReference>
<feature type="transmembrane region" description="Helical" evidence="5">
    <location>
        <begin position="167"/>
        <end position="185"/>
    </location>
</feature>
<dbReference type="Pfam" id="PF04932">
    <property type="entry name" value="Wzy_C"/>
    <property type="match status" value="1"/>
</dbReference>
<dbReference type="EMBL" id="QSUL01000006">
    <property type="protein sequence ID" value="RGN36058.1"/>
    <property type="molecule type" value="Genomic_DNA"/>
</dbReference>
<dbReference type="InterPro" id="IPR051533">
    <property type="entry name" value="WaaL-like"/>
</dbReference>
<name>A0A3E5BEP0_9BACE</name>
<dbReference type="SUPFAM" id="SSF48452">
    <property type="entry name" value="TPR-like"/>
    <property type="match status" value="1"/>
</dbReference>
<protein>
    <submittedName>
        <fullName evidence="7">O-antigen ligase domain-containing protein</fullName>
    </submittedName>
</protein>
<evidence type="ECO:0000256" key="4">
    <source>
        <dbReference type="ARBA" id="ARBA00023136"/>
    </source>
</evidence>
<feature type="transmembrane region" description="Helical" evidence="5">
    <location>
        <begin position="295"/>
        <end position="313"/>
    </location>
</feature>
<dbReference type="GO" id="GO:0016874">
    <property type="term" value="F:ligase activity"/>
    <property type="evidence" value="ECO:0007669"/>
    <property type="project" value="UniProtKB-KW"/>
</dbReference>
<evidence type="ECO:0000256" key="2">
    <source>
        <dbReference type="ARBA" id="ARBA00022692"/>
    </source>
</evidence>
<evidence type="ECO:0000313" key="8">
    <source>
        <dbReference type="Proteomes" id="UP000260983"/>
    </source>
</evidence>
<organism evidence="7 8">
    <name type="scientific">Bacteroides oleiciplenus</name>
    <dbReference type="NCBI Taxonomy" id="626931"/>
    <lineage>
        <taxon>Bacteria</taxon>
        <taxon>Pseudomonadati</taxon>
        <taxon>Bacteroidota</taxon>
        <taxon>Bacteroidia</taxon>
        <taxon>Bacteroidales</taxon>
        <taxon>Bacteroidaceae</taxon>
        <taxon>Bacteroides</taxon>
    </lineage>
</organism>
<accession>A0A3E5BEP0</accession>
<keyword evidence="3 5" id="KW-1133">Transmembrane helix</keyword>
<dbReference type="PANTHER" id="PTHR37422:SF13">
    <property type="entry name" value="LIPOPOLYSACCHARIDE BIOSYNTHESIS PROTEIN PA4999-RELATED"/>
    <property type="match status" value="1"/>
</dbReference>
<gene>
    <name evidence="7" type="ORF">DXB65_10230</name>
</gene>
<feature type="transmembrane region" description="Helical" evidence="5">
    <location>
        <begin position="59"/>
        <end position="81"/>
    </location>
</feature>
<keyword evidence="2 5" id="KW-0812">Transmembrane</keyword>
<dbReference type="InterPro" id="IPR011990">
    <property type="entry name" value="TPR-like_helical_dom_sf"/>
</dbReference>
<dbReference type="GO" id="GO:0016020">
    <property type="term" value="C:membrane"/>
    <property type="evidence" value="ECO:0007669"/>
    <property type="project" value="UniProtKB-SubCell"/>
</dbReference>
<evidence type="ECO:0000256" key="5">
    <source>
        <dbReference type="SAM" id="Phobius"/>
    </source>
</evidence>
<keyword evidence="4 5" id="KW-0472">Membrane</keyword>
<feature type="transmembrane region" description="Helical" evidence="5">
    <location>
        <begin position="28"/>
        <end position="47"/>
    </location>
</feature>
<feature type="domain" description="O-antigen ligase-related" evidence="6">
    <location>
        <begin position="153"/>
        <end position="303"/>
    </location>
</feature>
<feature type="transmembrane region" description="Helical" evidence="5">
    <location>
        <begin position="101"/>
        <end position="118"/>
    </location>
</feature>
<dbReference type="Proteomes" id="UP000260983">
    <property type="component" value="Unassembled WGS sequence"/>
</dbReference>
<feature type="transmembrane region" description="Helical" evidence="5">
    <location>
        <begin position="197"/>
        <end position="219"/>
    </location>
</feature>
<comment type="caution">
    <text evidence="7">The sequence shown here is derived from an EMBL/GenBank/DDBJ whole genome shotgun (WGS) entry which is preliminary data.</text>
</comment>
<evidence type="ECO:0000313" key="7">
    <source>
        <dbReference type="EMBL" id="RGN36058.1"/>
    </source>
</evidence>
<feature type="transmembrane region" description="Helical" evidence="5">
    <location>
        <begin position="139"/>
        <end position="161"/>
    </location>
</feature>
<dbReference type="Gene3D" id="1.25.40.10">
    <property type="entry name" value="Tetratricopeptide repeat domain"/>
    <property type="match status" value="1"/>
</dbReference>
<sequence length="547" mass="62268">MAVLTLLSLVCIVRPGLPAGETIGQWVWFDKISILSAIFILLSFCFMSRRDMFPLDSTVSKSLILLGSVEAVWGICQLYGFTVSGHSLYALTGSFSNPGPYSGYLAIILPICLHQYLLCNENEKKLRQFPHDGYSWRRIIWRMKHIAVGSVIYLILCVLPAGMSRSAWLAAGVSCFWVYACHKEWRRKVSEIWQRHRMWSIIAIIGGLCVILLVGYLLFTLKPDSARGRLFMWKMACKAIVEHPWHGYGIGSFAAVYGDVQETYFSVGNYEVWEERVGGSPEYAFNEYLQVAMELGIPMALCLLMLVVICLYVGIRKGRFGICGAILSLMIFSFSSYPLQLPAFVITAVCLLFACILGGSRREWLGVAVLIGFIGSFRLKDNLYTEQACQEWMNVKSLYNARAYNAAEKEYYRLYPLLKKRGSFLFEYGHILHKLQKQEASNEILKEALKYSSDSMILNIIGKNCQQAGDYLAAEDWLMRSIYRLPGRIYPYYLLANLYAELGFYQPDKLKKVADIVLTKTPKAHSTAIEEMRSKVRKIVKEKIIKE</sequence>
<evidence type="ECO:0000256" key="1">
    <source>
        <dbReference type="ARBA" id="ARBA00004141"/>
    </source>
</evidence>
<feature type="transmembrane region" description="Helical" evidence="5">
    <location>
        <begin position="320"/>
        <end position="337"/>
    </location>
</feature>
<reference evidence="7 8" key="1">
    <citation type="submission" date="2018-08" db="EMBL/GenBank/DDBJ databases">
        <title>A genome reference for cultivated species of the human gut microbiota.</title>
        <authorList>
            <person name="Zou Y."/>
            <person name="Xue W."/>
            <person name="Luo G."/>
        </authorList>
    </citation>
    <scope>NUCLEOTIDE SEQUENCE [LARGE SCALE GENOMIC DNA]</scope>
    <source>
        <strain evidence="7 8">OM05-15BH</strain>
    </source>
</reference>
<evidence type="ECO:0000259" key="6">
    <source>
        <dbReference type="Pfam" id="PF04932"/>
    </source>
</evidence>
<keyword evidence="7" id="KW-0436">Ligase</keyword>
<evidence type="ECO:0000256" key="3">
    <source>
        <dbReference type="ARBA" id="ARBA00022989"/>
    </source>
</evidence>